<dbReference type="FunFam" id="3.40.50.80:FF:000020">
    <property type="entry name" value="Dual oxidase 1"/>
    <property type="match status" value="1"/>
</dbReference>
<evidence type="ECO:0000256" key="4">
    <source>
        <dbReference type="ARBA" id="ARBA00005644"/>
    </source>
</evidence>
<dbReference type="GO" id="GO:0009886">
    <property type="term" value="P:post-embryonic animal morphogenesis"/>
    <property type="evidence" value="ECO:0007669"/>
    <property type="project" value="UniProtKB-ARBA"/>
</dbReference>
<evidence type="ECO:0000256" key="18">
    <source>
        <dbReference type="ARBA" id="ARBA00022857"/>
    </source>
</evidence>
<dbReference type="Pfam" id="PF01794">
    <property type="entry name" value="Ferric_reduct"/>
    <property type="match status" value="1"/>
</dbReference>
<comment type="caution">
    <text evidence="37">The sequence shown here is derived from an EMBL/GenBank/DDBJ whole genome shotgun (WGS) entry which is preliminary data.</text>
</comment>
<dbReference type="SUPFAM" id="SSF63380">
    <property type="entry name" value="Riboflavin synthase domain-like"/>
    <property type="match status" value="1"/>
</dbReference>
<feature type="binding site" description="axial binding residue" evidence="31">
    <location>
        <position position="356"/>
    </location>
    <ligand>
        <name>heme b</name>
        <dbReference type="ChEBI" id="CHEBI:60344"/>
    </ligand>
    <ligandPart>
        <name>Fe</name>
        <dbReference type="ChEBI" id="CHEBI:18248"/>
    </ligandPart>
</feature>
<evidence type="ECO:0000256" key="28">
    <source>
        <dbReference type="ARBA" id="ARBA00047455"/>
    </source>
</evidence>
<evidence type="ECO:0000256" key="27">
    <source>
        <dbReference type="ARBA" id="ARBA00029936"/>
    </source>
</evidence>
<keyword evidence="13" id="KW-0677">Repeat</keyword>
<feature type="transmembrane region" description="Helical" evidence="33">
    <location>
        <begin position="1041"/>
        <end position="1066"/>
    </location>
</feature>
<keyword evidence="7" id="KW-0963">Cytoplasm</keyword>
<keyword evidence="10" id="KW-0285">Flavoprotein</keyword>
<evidence type="ECO:0000256" key="5">
    <source>
        <dbReference type="ARBA" id="ARBA00012698"/>
    </source>
</evidence>
<protein>
    <recommendedName>
        <fullName evidence="26">Valine--tRNA ligase</fullName>
        <ecNumber evidence="5">1.6.3.1</ecNumber>
        <ecNumber evidence="6">6.1.1.9</ecNumber>
    </recommendedName>
    <alternativeName>
        <fullName evidence="27">Valyl-tRNA synthetase</fullName>
    </alternativeName>
</protein>
<feature type="domain" description="EF-hand" evidence="35">
    <location>
        <begin position="833"/>
        <end position="868"/>
    </location>
</feature>
<evidence type="ECO:0000256" key="23">
    <source>
        <dbReference type="ARBA" id="ARBA00023146"/>
    </source>
</evidence>
<dbReference type="FunFam" id="3.40.50.620:FF:000078">
    <property type="entry name" value="Valine--tRNA ligase, mitochondrial"/>
    <property type="match status" value="1"/>
</dbReference>
<keyword evidence="9" id="KW-0436">Ligase</keyword>
<comment type="similarity">
    <text evidence="4">In the N-terminal section; belongs to the peroxidase family.</text>
</comment>
<evidence type="ECO:0000256" key="24">
    <source>
        <dbReference type="ARBA" id="ARBA00023180"/>
    </source>
</evidence>
<dbReference type="Gene3D" id="2.40.30.10">
    <property type="entry name" value="Translation factors"/>
    <property type="match status" value="1"/>
</dbReference>
<dbReference type="GO" id="GO:0042335">
    <property type="term" value="P:cuticle development"/>
    <property type="evidence" value="ECO:0007669"/>
    <property type="project" value="UniProtKB-ARBA"/>
</dbReference>
<comment type="catalytic activity">
    <reaction evidence="30">
        <text>NADPH + O2 + H(+) = H2O2 + NADP(+)</text>
        <dbReference type="Rhea" id="RHEA:11260"/>
        <dbReference type="ChEBI" id="CHEBI:15378"/>
        <dbReference type="ChEBI" id="CHEBI:15379"/>
        <dbReference type="ChEBI" id="CHEBI:16240"/>
        <dbReference type="ChEBI" id="CHEBI:57783"/>
        <dbReference type="ChEBI" id="CHEBI:58349"/>
        <dbReference type="EC" id="1.6.3.1"/>
    </reaction>
</comment>
<dbReference type="EC" id="1.6.3.1" evidence="5"/>
<keyword evidence="24" id="KW-0325">Glycoprotein</keyword>
<keyword evidence="22 33" id="KW-0472">Membrane</keyword>
<evidence type="ECO:0000256" key="26">
    <source>
        <dbReference type="ARBA" id="ARBA00024407"/>
    </source>
</evidence>
<dbReference type="SUPFAM" id="SSF47473">
    <property type="entry name" value="EF-hand"/>
    <property type="match status" value="1"/>
</dbReference>
<dbReference type="GO" id="GO:0004832">
    <property type="term" value="F:valine-tRNA ligase activity"/>
    <property type="evidence" value="ECO:0007669"/>
    <property type="project" value="UniProtKB-EC"/>
</dbReference>
<feature type="transmembrane region" description="Helical" evidence="33">
    <location>
        <begin position="1182"/>
        <end position="1203"/>
    </location>
</feature>
<dbReference type="Pfam" id="PF08030">
    <property type="entry name" value="NAD_binding_6"/>
    <property type="match status" value="1"/>
</dbReference>
<evidence type="ECO:0000256" key="14">
    <source>
        <dbReference type="ARBA" id="ARBA00022741"/>
    </source>
</evidence>
<keyword evidence="11 33" id="KW-0812">Transmembrane</keyword>
<feature type="transmembrane region" description="Helical" evidence="33">
    <location>
        <begin position="1096"/>
        <end position="1117"/>
    </location>
</feature>
<evidence type="ECO:0000259" key="36">
    <source>
        <dbReference type="PROSITE" id="PS51384"/>
    </source>
</evidence>
<dbReference type="SUPFAM" id="SSF47323">
    <property type="entry name" value="Anticodon-binding domain of a subclass of class I aminoacyl-tRNA synthetases"/>
    <property type="match status" value="1"/>
</dbReference>
<dbReference type="Gene3D" id="1.10.238.10">
    <property type="entry name" value="EF-hand"/>
    <property type="match status" value="1"/>
</dbReference>
<dbReference type="InterPro" id="IPR013112">
    <property type="entry name" value="FAD-bd_8"/>
</dbReference>
<feature type="domain" description="EF-hand" evidence="35">
    <location>
        <begin position="869"/>
        <end position="904"/>
    </location>
</feature>
<keyword evidence="14" id="KW-0547">Nucleotide-binding</keyword>
<dbReference type="InterPro" id="IPR013155">
    <property type="entry name" value="M/V/L/I-tRNA-synth_anticd-bd"/>
</dbReference>
<dbReference type="Gene3D" id="3.40.50.80">
    <property type="entry name" value="Nucleotide-binding domain of ferredoxin-NADP reductase (FNR) module"/>
    <property type="match status" value="1"/>
</dbReference>
<evidence type="ECO:0000256" key="25">
    <source>
        <dbReference type="ARBA" id="ARBA00023324"/>
    </source>
</evidence>
<dbReference type="InterPro" id="IPR018247">
    <property type="entry name" value="EF_Hand_1_Ca_BS"/>
</dbReference>
<dbReference type="FunFam" id="1.10.640.10:FF:000008">
    <property type="entry name" value="Dual oxidase 1"/>
    <property type="match status" value="1"/>
</dbReference>
<dbReference type="InterPro" id="IPR017938">
    <property type="entry name" value="Riboflavin_synthase-like_b-brl"/>
</dbReference>
<evidence type="ECO:0000256" key="13">
    <source>
        <dbReference type="ARBA" id="ARBA00022737"/>
    </source>
</evidence>
<dbReference type="NCBIfam" id="TIGR00422">
    <property type="entry name" value="valS"/>
    <property type="match status" value="1"/>
</dbReference>
<evidence type="ECO:0000256" key="7">
    <source>
        <dbReference type="ARBA" id="ARBA00022490"/>
    </source>
</evidence>
<dbReference type="InterPro" id="IPR037120">
    <property type="entry name" value="Haem_peroxidase_sf_animal"/>
</dbReference>
<dbReference type="GO" id="GO:0002161">
    <property type="term" value="F:aminoacyl-tRNA deacylase activity"/>
    <property type="evidence" value="ECO:0007669"/>
    <property type="project" value="InterPro"/>
</dbReference>
<dbReference type="Pfam" id="PF00036">
    <property type="entry name" value="EF-hand_1"/>
    <property type="match status" value="1"/>
</dbReference>
<evidence type="ECO:0000256" key="8">
    <source>
        <dbReference type="ARBA" id="ARBA00022559"/>
    </source>
</evidence>
<keyword evidence="19" id="KW-0648">Protein biosynthesis</keyword>
<dbReference type="EMBL" id="CADEPI010000008">
    <property type="protein sequence ID" value="CAB3362359.1"/>
    <property type="molecule type" value="Genomic_DNA"/>
</dbReference>
<keyword evidence="34" id="KW-0732">Signal</keyword>
<dbReference type="PROSITE" id="PS00018">
    <property type="entry name" value="EF_HAND_1"/>
    <property type="match status" value="2"/>
</dbReference>
<keyword evidence="17" id="KW-0067">ATP-binding</keyword>
<dbReference type="PROSITE" id="PS00178">
    <property type="entry name" value="AA_TRNA_LIGASE_I"/>
    <property type="match status" value="1"/>
</dbReference>
<evidence type="ECO:0000256" key="32">
    <source>
        <dbReference type="SAM" id="MobiDB-lite"/>
    </source>
</evidence>
<keyword evidence="23" id="KW-0030">Aminoacyl-tRNA synthetase</keyword>
<dbReference type="Gene3D" id="1.10.730.10">
    <property type="entry name" value="Isoleucyl-tRNA Synthetase, Domain 1"/>
    <property type="match status" value="2"/>
</dbReference>
<dbReference type="GO" id="GO:0005509">
    <property type="term" value="F:calcium ion binding"/>
    <property type="evidence" value="ECO:0007669"/>
    <property type="project" value="InterPro"/>
</dbReference>
<feature type="chain" id="PRO_5035847337" description="Valine--tRNA ligase" evidence="34">
    <location>
        <begin position="21"/>
        <end position="2616"/>
    </location>
</feature>
<evidence type="ECO:0000256" key="1">
    <source>
        <dbReference type="ARBA" id="ARBA00004141"/>
    </source>
</evidence>
<dbReference type="Gene3D" id="1.10.287.380">
    <property type="entry name" value="Valyl-tRNA synthetase, C-terminal domain"/>
    <property type="match status" value="1"/>
</dbReference>
<dbReference type="Proteomes" id="UP000494165">
    <property type="component" value="Unassembled WGS sequence"/>
</dbReference>
<dbReference type="GO" id="GO:0042744">
    <property type="term" value="P:hydrogen peroxide catabolic process"/>
    <property type="evidence" value="ECO:0007669"/>
    <property type="project" value="UniProtKB-KW"/>
</dbReference>
<dbReference type="InterPro" id="IPR014729">
    <property type="entry name" value="Rossmann-like_a/b/a_fold"/>
</dbReference>
<dbReference type="PROSITE" id="PS50292">
    <property type="entry name" value="PEROXIDASE_3"/>
    <property type="match status" value="1"/>
</dbReference>
<keyword evidence="21" id="KW-0560">Oxidoreductase</keyword>
<evidence type="ECO:0000256" key="15">
    <source>
        <dbReference type="ARBA" id="ARBA00022827"/>
    </source>
</evidence>
<dbReference type="FunFam" id="3.90.740.10:FF:000005">
    <property type="entry name" value="Valine--tRNA ligase, mitochondrial"/>
    <property type="match status" value="1"/>
</dbReference>
<dbReference type="PANTHER" id="PTHR11946">
    <property type="entry name" value="VALYL-TRNA SYNTHETASES"/>
    <property type="match status" value="1"/>
</dbReference>
<dbReference type="SFLD" id="SFLDG01169">
    <property type="entry name" value="NADPH_oxidase_subgroup_(NOX)"/>
    <property type="match status" value="1"/>
</dbReference>
<dbReference type="Gene3D" id="1.10.640.10">
    <property type="entry name" value="Haem peroxidase domain superfamily, animal type"/>
    <property type="match status" value="1"/>
</dbReference>
<dbReference type="InterPro" id="IPR002300">
    <property type="entry name" value="aa-tRNA-synth_Ia"/>
</dbReference>
<evidence type="ECO:0000256" key="12">
    <source>
        <dbReference type="ARBA" id="ARBA00022723"/>
    </source>
</evidence>
<dbReference type="PRINTS" id="PR00986">
    <property type="entry name" value="TRNASYNTHVAL"/>
</dbReference>
<dbReference type="FunFam" id="3.40.50.620:FF:000020">
    <property type="entry name" value="Valine--tRNA ligase, mitochondrial"/>
    <property type="match status" value="1"/>
</dbReference>
<feature type="domain" description="FAD-binding FR-type" evidence="36">
    <location>
        <begin position="1232"/>
        <end position="1339"/>
    </location>
</feature>
<reference evidence="37 38" key="1">
    <citation type="submission" date="2020-04" db="EMBL/GenBank/DDBJ databases">
        <authorList>
            <person name="Alioto T."/>
            <person name="Alioto T."/>
            <person name="Gomez Garrido J."/>
        </authorList>
    </citation>
    <scope>NUCLEOTIDE SEQUENCE [LARGE SCALE GENOMIC DNA]</scope>
</reference>
<evidence type="ECO:0000256" key="31">
    <source>
        <dbReference type="PIRSR" id="PIRSR619791-2"/>
    </source>
</evidence>
<dbReference type="InterPro" id="IPR011992">
    <property type="entry name" value="EF-hand-dom_pair"/>
</dbReference>
<dbReference type="GO" id="GO:0005829">
    <property type="term" value="C:cytosol"/>
    <property type="evidence" value="ECO:0007669"/>
    <property type="project" value="TreeGrafter"/>
</dbReference>
<dbReference type="PROSITE" id="PS51384">
    <property type="entry name" value="FAD_FR"/>
    <property type="match status" value="1"/>
</dbReference>
<evidence type="ECO:0000256" key="6">
    <source>
        <dbReference type="ARBA" id="ARBA00013169"/>
    </source>
</evidence>
<keyword evidence="12 31" id="KW-0479">Metal-binding</keyword>
<evidence type="ECO:0000256" key="34">
    <source>
        <dbReference type="SAM" id="SignalP"/>
    </source>
</evidence>
<proteinExistence type="inferred from homology"/>
<dbReference type="GO" id="GO:0042303">
    <property type="term" value="P:molting cycle"/>
    <property type="evidence" value="ECO:0007669"/>
    <property type="project" value="UniProtKB-ARBA"/>
</dbReference>
<evidence type="ECO:0000256" key="33">
    <source>
        <dbReference type="SAM" id="Phobius"/>
    </source>
</evidence>
<dbReference type="Pfam" id="PF13499">
    <property type="entry name" value="EF-hand_7"/>
    <property type="match status" value="1"/>
</dbReference>
<comment type="subcellular location">
    <subcellularLocation>
        <location evidence="2">Cytoplasm</location>
    </subcellularLocation>
    <subcellularLocation>
        <location evidence="1">Membrane</location>
        <topology evidence="1">Multi-pass membrane protein</topology>
    </subcellularLocation>
</comment>
<comment type="catalytic activity">
    <reaction evidence="28">
        <text>NADH + O2 + H(+) = H2O2 + NAD(+)</text>
        <dbReference type="Rhea" id="RHEA:11264"/>
        <dbReference type="ChEBI" id="CHEBI:15378"/>
        <dbReference type="ChEBI" id="CHEBI:15379"/>
        <dbReference type="ChEBI" id="CHEBI:16240"/>
        <dbReference type="ChEBI" id="CHEBI:57540"/>
        <dbReference type="ChEBI" id="CHEBI:57945"/>
        <dbReference type="EC" id="1.6.3.1"/>
    </reaction>
</comment>
<keyword evidence="38" id="KW-1185">Reference proteome</keyword>
<dbReference type="InterPro" id="IPR033705">
    <property type="entry name" value="Anticodon_Ia_Val"/>
</dbReference>
<evidence type="ECO:0000259" key="35">
    <source>
        <dbReference type="PROSITE" id="PS50222"/>
    </source>
</evidence>
<dbReference type="GO" id="GO:0006438">
    <property type="term" value="P:valyl-tRNA aminoacylation"/>
    <property type="evidence" value="ECO:0007669"/>
    <property type="project" value="InterPro"/>
</dbReference>
<dbReference type="InterPro" id="IPR039261">
    <property type="entry name" value="FNR_nucleotide-bd"/>
</dbReference>
<dbReference type="InterPro" id="IPR001412">
    <property type="entry name" value="aa-tRNA-synth_I_CS"/>
</dbReference>
<dbReference type="InterPro" id="IPR019791">
    <property type="entry name" value="Haem_peroxidase_animal"/>
</dbReference>
<keyword evidence="8" id="KW-0575">Peroxidase</keyword>
<dbReference type="EC" id="6.1.1.9" evidence="6"/>
<keyword evidence="25" id="KW-0376">Hydrogen peroxide</keyword>
<feature type="region of interest" description="Disordered" evidence="32">
    <location>
        <begin position="1504"/>
        <end position="1526"/>
    </location>
</feature>
<dbReference type="GO" id="GO:0016175">
    <property type="term" value="F:superoxide-generating NAD(P)H oxidase activity"/>
    <property type="evidence" value="ECO:0007669"/>
    <property type="project" value="UniProtKB-ARBA"/>
</dbReference>
<evidence type="ECO:0000256" key="22">
    <source>
        <dbReference type="ARBA" id="ARBA00023136"/>
    </source>
</evidence>
<dbReference type="CDD" id="cd06186">
    <property type="entry name" value="NOX_Duox_like_FAD_NADP"/>
    <property type="match status" value="1"/>
</dbReference>
<dbReference type="OrthoDB" id="6019201at2759"/>
<evidence type="ECO:0000256" key="9">
    <source>
        <dbReference type="ARBA" id="ARBA00022598"/>
    </source>
</evidence>
<feature type="transmembrane region" description="Helical" evidence="33">
    <location>
        <begin position="1146"/>
        <end position="1170"/>
    </location>
</feature>
<dbReference type="GO" id="GO:0016174">
    <property type="term" value="F:NAD(P)H oxidase H2O2-forming activity"/>
    <property type="evidence" value="ECO:0007669"/>
    <property type="project" value="UniProtKB-EC"/>
</dbReference>
<dbReference type="NCBIfam" id="NF004349">
    <property type="entry name" value="PRK05729.1"/>
    <property type="match status" value="1"/>
</dbReference>
<organism evidence="37 38">
    <name type="scientific">Cloeon dipterum</name>
    <dbReference type="NCBI Taxonomy" id="197152"/>
    <lineage>
        <taxon>Eukaryota</taxon>
        <taxon>Metazoa</taxon>
        <taxon>Ecdysozoa</taxon>
        <taxon>Arthropoda</taxon>
        <taxon>Hexapoda</taxon>
        <taxon>Insecta</taxon>
        <taxon>Pterygota</taxon>
        <taxon>Palaeoptera</taxon>
        <taxon>Ephemeroptera</taxon>
        <taxon>Pisciforma</taxon>
        <taxon>Baetidae</taxon>
        <taxon>Cloeon</taxon>
    </lineage>
</organism>
<dbReference type="GO" id="GO:0042742">
    <property type="term" value="P:defense response to bacterium"/>
    <property type="evidence" value="ECO:0007669"/>
    <property type="project" value="UniProtKB-ARBA"/>
</dbReference>
<evidence type="ECO:0000256" key="10">
    <source>
        <dbReference type="ARBA" id="ARBA00022630"/>
    </source>
</evidence>
<keyword evidence="15" id="KW-0274">FAD</keyword>
<evidence type="ECO:0000256" key="3">
    <source>
        <dbReference type="ARBA" id="ARBA00005594"/>
    </source>
</evidence>
<name>A0A8S1C9S8_9INSE</name>
<dbReference type="InterPro" id="IPR002303">
    <property type="entry name" value="Valyl-tRNA_ligase"/>
</dbReference>
<gene>
    <name evidence="37" type="ORF">CLODIP_2_CD04985</name>
</gene>
<evidence type="ECO:0000256" key="30">
    <source>
        <dbReference type="ARBA" id="ARBA00048762"/>
    </source>
</evidence>
<dbReference type="GO" id="GO:0020037">
    <property type="term" value="F:heme binding"/>
    <property type="evidence" value="ECO:0007669"/>
    <property type="project" value="InterPro"/>
</dbReference>
<dbReference type="InterPro" id="IPR013130">
    <property type="entry name" value="Fe3_Rdtase_TM_dom"/>
</dbReference>
<feature type="transmembrane region" description="Helical" evidence="33">
    <location>
        <begin position="1009"/>
        <end position="1029"/>
    </location>
</feature>
<dbReference type="Pfam" id="PF08264">
    <property type="entry name" value="Anticodon_1"/>
    <property type="match status" value="1"/>
</dbReference>
<comment type="catalytic activity">
    <reaction evidence="29">
        <text>tRNA(Val) + L-valine + ATP = L-valyl-tRNA(Val) + AMP + diphosphate</text>
        <dbReference type="Rhea" id="RHEA:10704"/>
        <dbReference type="Rhea" id="RHEA-COMP:9672"/>
        <dbReference type="Rhea" id="RHEA-COMP:9708"/>
        <dbReference type="ChEBI" id="CHEBI:30616"/>
        <dbReference type="ChEBI" id="CHEBI:33019"/>
        <dbReference type="ChEBI" id="CHEBI:57762"/>
        <dbReference type="ChEBI" id="CHEBI:78442"/>
        <dbReference type="ChEBI" id="CHEBI:78537"/>
        <dbReference type="ChEBI" id="CHEBI:456215"/>
        <dbReference type="EC" id="6.1.1.9"/>
    </reaction>
</comment>
<feature type="transmembrane region" description="Helical" evidence="33">
    <location>
        <begin position="613"/>
        <end position="636"/>
    </location>
</feature>
<keyword evidence="31" id="KW-0349">Heme</keyword>
<dbReference type="InterPro" id="IPR037118">
    <property type="entry name" value="Val-tRNA_synth_C_sf"/>
</dbReference>
<dbReference type="PROSITE" id="PS50222">
    <property type="entry name" value="EF_HAND_2"/>
    <property type="match status" value="2"/>
</dbReference>
<dbReference type="CDD" id="cd00051">
    <property type="entry name" value="EFh"/>
    <property type="match status" value="1"/>
</dbReference>
<evidence type="ECO:0000256" key="17">
    <source>
        <dbReference type="ARBA" id="ARBA00022840"/>
    </source>
</evidence>
<dbReference type="SUPFAM" id="SSF48113">
    <property type="entry name" value="Heme-dependent peroxidases"/>
    <property type="match status" value="1"/>
</dbReference>
<dbReference type="Gene3D" id="3.40.50.620">
    <property type="entry name" value="HUPs"/>
    <property type="match status" value="2"/>
</dbReference>
<dbReference type="InterPro" id="IPR002048">
    <property type="entry name" value="EF_hand_dom"/>
</dbReference>
<evidence type="ECO:0000256" key="20">
    <source>
        <dbReference type="ARBA" id="ARBA00022989"/>
    </source>
</evidence>
<dbReference type="GO" id="GO:0004601">
    <property type="term" value="F:peroxidase activity"/>
    <property type="evidence" value="ECO:0007669"/>
    <property type="project" value="UniProtKB-KW"/>
</dbReference>
<dbReference type="SMART" id="SM00054">
    <property type="entry name" value="EFh"/>
    <property type="match status" value="3"/>
</dbReference>
<dbReference type="SUPFAM" id="SSF52374">
    <property type="entry name" value="Nucleotidylyl transferase"/>
    <property type="match status" value="1"/>
</dbReference>
<comment type="similarity">
    <text evidence="3">Belongs to the class-I aminoacyl-tRNA synthetase family.</text>
</comment>
<dbReference type="Pfam" id="PF08022">
    <property type="entry name" value="FAD_binding_8"/>
    <property type="match status" value="1"/>
</dbReference>
<dbReference type="InterPro" id="IPR009008">
    <property type="entry name" value="Val/Leu/Ile-tRNA-synth_edit"/>
</dbReference>
<dbReference type="GO" id="GO:0016020">
    <property type="term" value="C:membrane"/>
    <property type="evidence" value="ECO:0007669"/>
    <property type="project" value="UniProtKB-SubCell"/>
</dbReference>
<keyword evidence="18" id="KW-0521">NADP</keyword>
<dbReference type="Pfam" id="PF00133">
    <property type="entry name" value="tRNA-synt_1"/>
    <property type="match status" value="1"/>
</dbReference>
<sequence>MPSALRGLFAALLLAAAASTENLQSYSERQRYDGWFNNLAHPNWGSTESRLTRKVPPAYSDGVYMLAGQHRPSPRKLSQLFMKGDEGLPSALNRTALLAFFGQMVSGEILMASESGCPIEVHKIAIDKCDEMYDQECRGDKYIPFHRAGYDKSTGQSPNSPREQVNRASSWIDGSFVYSTSEAWVNAMRSFQNGSFLTAAADPLSNAANSTKEEQDKDEAQAASIELSMPPKNHARVPLFNSPAPHVLRMFNPERLYLLGDPRTNQNPALLSFGILFFRYHNVVAARVQRENPDWPDEEVFQRARRIVIATIQNIIMYEYLPAFLGTEIPAYKGYIMDVHPGVSHAFQSAAFRFGHTLIPPGILRRNTKCEFRETSSGFKAIRLCSTWWDSNDVLAASTVEELILGMSSQIAEREDTFLCSDVRDKLFGPMDFSRRDLGALNIMRGRDNGLPDYNTVRHAFHLPKITNWTEINPQLAQERPELFEKLESAYNGRLDDIDLYIGGMLESYNNPGPLFTAIIVDQFTRIRDADRFWFENEDNGIFTKEEIEQIKKISLYDVIINSTSIQPDEIQKDVFFFREGDPCPQNEQLTPDKLENCKYLRGYDYFEGSELVYIYACVFLGFVPILCAGAAYGVVKLQNGRRRRLKMRQEENDKGKSVDKMAVKEWLRLNHKRVVNFKFGPQQSVYIVNRKGEKLRKADFSGVDTLVIEETADSRKKPMILIRVPRDYDLVLEFDNLGLRKKFMHKLESFLTTHKIKIEVIPVNREHMLAHAETKERRQKRLEHFFREAYALTFGLRPGEKRKLEDVTSDVMMVMRTSLSRAEFASALGMKPDAVFVCKMFQIVDKDGDGRISFQEFLDTVVLFSRGQTNDKLRIIFDMCDNDRNGVIDKGELSEMLRSLVEIAKTTSLSENSVTELIDGMFSDAGLEHKEHLTYDDFKLMMKEYRGEFVAIGLDCKGAKQNFLDTSTNVARMTSFHVDSNMHEGRRNWVFRQWDSLTTFLEENRQNIFYLFVFYVITVALFVERFIHYSFMAEHTDLRHIMGVGIAITRGSAASLSFCYSLLLLTMSRNLLTKLKEFAVQQYIPLDAHIQFHKIVACTALLFSVIHSIGHIVNFYHISTQPIEHLRCLTREIHFSSDYRPGISFWLFQTLTGLTGVLLFVIMVIIFIFAHPLIRKRAYNFFWTTHSLYIALYILSLLHGLARISGPPRFWIFLVVPGTIYVLDKVVSLRTKFMELDVLETELLPSDVIKIKFYRPPNFKYLSGQWVRLSCTAFKSEEFHSFTLTSAPHENFLSCHIKAQGPWTWKLRNFFDPANFTPSEDDNPKIRLEGPFGGGNQDWYKFEVAVMVGGGIGVTPYASILNDLVFGTSTNRYSGVACKKVYFLWICPSHRHFEWFIDVLRDVEKKDVTSVLEIHIFITQFFHKFDLRTTMLYICENHFQRLSNTSMFTGLKAVNHFGRPDMTSSWFILKGETMADVEGETVAKTPKQLEKEAKKLAKLEKFKEKQDKKMSDTSQPAKEKAVKKEKVKKAPTEAALYDVPTAEGDKKDTSNAMPSAYSPQYVEAAWYSWWEKQGFFKPEYGRDLNVANPKGNFVMVIPPPNVTGSLHLGHALTNAVEDAITRWNRMNGKTTLWVPGCDHAGIATQVVVEKKLWRESKTTRYDLGREKFVSKIWEWKNEKGDRIYHQLKKLGSSYDWSRARFTMDPDLCKAVTEAFVRLHEEGDIYRSSRLVNWSCTLKSAISDIEVDKVDLPGRTLLSIPGYEEKVEFGVLVNFAYKIIGGGDGPDGEVVVATTRVETMLGDTAVAVHPEDPRYKHLHGKFIQHPFCDRKIPIICDEFVDREFGSGAVKITPAHDQNDYEVGKRHNLPFITIFSDEGIIIGDYGEFTGMKRFNCRKAILKRLEENGLYRGTQDNPMVVPMCSRSKDVVEPLIKPQWYVKCNTMAQKAIEVVKNGDLKIIPENHTKTWFHWMENMRDWCISRQLWWGHRIPAYQVFLNDGSKAMEDGNEIWVSGRTQEEAFARASAKLGHKNIKLEQDPDVLDTWFSSGLFPFSVMGWPEKTQDLELFYPNSLLETGHDIIFFWVARMVFFGQRLLGKLPFKEVFLHSMVRDAHGRKMSKSLGNVIDPMDVITGISLEDLHKTLEGSNLDPKEIEKAKAGQKQDYPNGIPECGADAMRFALCAYLGQGRDINLDILRVQGYRFFCNKLWNAAKFSLSHFSSDYKPVAVSAFSNSNADNGGGSSLSAQTLSLLKQFGQQKIQNFAQLDEFFADHSYIKGFSHSKCDEQLSNSLSNAPSSYLHLSRWIRHAQSFAAAGKTKSSAGCDLKDITCLSLSSIDRWMLSRVAYAVETCQKGFESYDFPAATTACYNLWLYDLCDVYLECLKPVFGSGDASAKTAALNVLHTTLDVSLRLLSPFMPFLTEELYQRLPGRDKSSPESICVAPYPEVEKCNWRDESIETDVEFTQKIVKEIRSARSNYNLLNNVKTEVFVKCSDAKLKSQIEKFALAIGTLCYCSKVEFEQAPPASGCAILTVSDKCEVHLVLQGIIDPAKELVKISKRREQLQSTVSKIQKDMYKADYQTKVPEDVQLSNKEKLEAAIGELEKLSLAEKTLQAL</sequence>
<dbReference type="InterPro" id="IPR013121">
    <property type="entry name" value="Fe_red_NAD-bd_6"/>
</dbReference>
<dbReference type="FunFam" id="2.40.30.10:FF:000059">
    <property type="entry name" value="dual oxidase isoform X1"/>
    <property type="match status" value="1"/>
</dbReference>
<dbReference type="Pfam" id="PF03098">
    <property type="entry name" value="An_peroxidase"/>
    <property type="match status" value="1"/>
</dbReference>
<evidence type="ECO:0000256" key="11">
    <source>
        <dbReference type="ARBA" id="ARBA00022692"/>
    </source>
</evidence>
<accession>A0A8S1C9S8</accession>
<evidence type="ECO:0000256" key="21">
    <source>
        <dbReference type="ARBA" id="ARBA00023002"/>
    </source>
</evidence>
<evidence type="ECO:0000256" key="16">
    <source>
        <dbReference type="ARBA" id="ARBA00022837"/>
    </source>
</evidence>
<dbReference type="HAMAP" id="MF_02004">
    <property type="entry name" value="Val_tRNA_synth_type1"/>
    <property type="match status" value="1"/>
</dbReference>
<dbReference type="InterPro" id="IPR009080">
    <property type="entry name" value="tRNAsynth_Ia_anticodon-bd"/>
</dbReference>
<keyword evidence="16" id="KW-0106">Calcium</keyword>
<keyword evidence="31" id="KW-0408">Iron</keyword>
<dbReference type="InterPro" id="IPR017927">
    <property type="entry name" value="FAD-bd_FR_type"/>
</dbReference>
<dbReference type="GO" id="GO:0006979">
    <property type="term" value="P:response to oxidative stress"/>
    <property type="evidence" value="ECO:0007669"/>
    <property type="project" value="InterPro"/>
</dbReference>
<evidence type="ECO:0000256" key="2">
    <source>
        <dbReference type="ARBA" id="ARBA00004496"/>
    </source>
</evidence>
<dbReference type="SUPFAM" id="SSF52343">
    <property type="entry name" value="Ferredoxin reductase-like, C-terminal NADP-linked domain"/>
    <property type="match status" value="1"/>
</dbReference>
<evidence type="ECO:0000256" key="29">
    <source>
        <dbReference type="ARBA" id="ARBA00047552"/>
    </source>
</evidence>
<dbReference type="InterPro" id="IPR034821">
    <property type="entry name" value="DUOX_peroxidase"/>
</dbReference>
<feature type="signal peptide" evidence="34">
    <location>
        <begin position="1"/>
        <end position="20"/>
    </location>
</feature>
<dbReference type="InterPro" id="IPR010255">
    <property type="entry name" value="Haem_peroxidase_sf"/>
</dbReference>
<dbReference type="SUPFAM" id="SSF50677">
    <property type="entry name" value="ValRS/IleRS/LeuRS editing domain"/>
    <property type="match status" value="1"/>
</dbReference>
<dbReference type="PANTHER" id="PTHR11946:SF109">
    <property type="entry name" value="VALINE--TRNA LIGASE"/>
    <property type="match status" value="1"/>
</dbReference>
<dbReference type="CDD" id="cd00817">
    <property type="entry name" value="ValRS_core"/>
    <property type="match status" value="1"/>
</dbReference>
<evidence type="ECO:0000313" key="37">
    <source>
        <dbReference type="EMBL" id="CAB3362359.1"/>
    </source>
</evidence>
<dbReference type="GO" id="GO:0005524">
    <property type="term" value="F:ATP binding"/>
    <property type="evidence" value="ECO:0007669"/>
    <property type="project" value="UniProtKB-KW"/>
</dbReference>
<dbReference type="CDD" id="cd09820">
    <property type="entry name" value="dual_peroxidase_like"/>
    <property type="match status" value="1"/>
</dbReference>
<dbReference type="CDD" id="cd07962">
    <property type="entry name" value="Anticodon_Ia_Val"/>
    <property type="match status" value="1"/>
</dbReference>
<evidence type="ECO:0000256" key="19">
    <source>
        <dbReference type="ARBA" id="ARBA00022917"/>
    </source>
</evidence>
<evidence type="ECO:0000313" key="38">
    <source>
        <dbReference type="Proteomes" id="UP000494165"/>
    </source>
</evidence>
<keyword evidence="20 33" id="KW-1133">Transmembrane helix</keyword>